<keyword evidence="3 5" id="KW-1133">Transmembrane helix</keyword>
<dbReference type="GO" id="GO:0004252">
    <property type="term" value="F:serine-type endopeptidase activity"/>
    <property type="evidence" value="ECO:0007669"/>
    <property type="project" value="InterPro"/>
</dbReference>
<dbReference type="GO" id="GO:0006465">
    <property type="term" value="P:signal peptide processing"/>
    <property type="evidence" value="ECO:0007669"/>
    <property type="project" value="InterPro"/>
</dbReference>
<dbReference type="RefSeq" id="WP_138653227.1">
    <property type="nucleotide sequence ID" value="NZ_CP040637.1"/>
</dbReference>
<dbReference type="InterPro" id="IPR036286">
    <property type="entry name" value="LexA/Signal_pep-like_sf"/>
</dbReference>
<evidence type="ECO:0000313" key="7">
    <source>
        <dbReference type="Proteomes" id="UP000307562"/>
    </source>
</evidence>
<gene>
    <name evidence="6" type="ORF">FGF80_07950</name>
</gene>
<comment type="subcellular location">
    <subcellularLocation>
        <location evidence="1">Membrane</location>
    </subcellularLocation>
</comment>
<dbReference type="CDD" id="cd06530">
    <property type="entry name" value="S26_SPase_I"/>
    <property type="match status" value="1"/>
</dbReference>
<dbReference type="GeneID" id="96155904"/>
<proteinExistence type="predicted"/>
<evidence type="ECO:0000256" key="2">
    <source>
        <dbReference type="ARBA" id="ARBA00022692"/>
    </source>
</evidence>
<dbReference type="EMBL" id="CP040637">
    <property type="protein sequence ID" value="QCW03173.1"/>
    <property type="molecule type" value="Genomic_DNA"/>
</dbReference>
<dbReference type="SUPFAM" id="SSF51306">
    <property type="entry name" value="LexA/Signal peptidase"/>
    <property type="match status" value="1"/>
</dbReference>
<dbReference type="AlphaFoldDB" id="A0A4P9TEG7"/>
<keyword evidence="7" id="KW-1185">Reference proteome</keyword>
<sequence length="386" mass="41099">MIRRGVIRGGQVVVLVTLGALVVGQLLGQPVLLGFVETGSMEPTIDTGDGFVALPSELTDDPEPGDVIVFEATKIQGGGLTTHRVVEETPQGYVTRGDANPFTDQDSGEPHVRDAQIVAEGWRVNGEVVTVPLLGTTVMTAGETIERIGARLGVSESGDASALALPILGLSVVLYAVETVRERRSPSLESRGTDDGRGTGDGWTDPWLLAVGFALLIVLAAAAAMIVPAGTQSYDVISAEFESDRPLVIERGTTDEVPYSISNGGLVPTRSYVESGDENVRLEPERATVGPRGERTVAVSITAPDETGHYPTYVTEYRYLCVLPAPVIDALYEYHPWLPFATIVSLLGGGSYLLSRRLVGPGDARSKRAAIRSRCTGAQSLVRRLY</sequence>
<keyword evidence="2 5" id="KW-0812">Transmembrane</keyword>
<evidence type="ECO:0000256" key="1">
    <source>
        <dbReference type="ARBA" id="ARBA00004370"/>
    </source>
</evidence>
<evidence type="ECO:0000256" key="3">
    <source>
        <dbReference type="ARBA" id="ARBA00022989"/>
    </source>
</evidence>
<keyword evidence="4 5" id="KW-0472">Membrane</keyword>
<dbReference type="InterPro" id="IPR001733">
    <property type="entry name" value="Peptidase_S26B"/>
</dbReference>
<reference evidence="7" key="1">
    <citation type="submission" date="2019-05" db="EMBL/GenBank/DDBJ databases">
        <title>Complete Genome Sequence and Methylation Pattern of the Halophilic Archaeon Natrinema pallidum BOL6-1.</title>
        <authorList>
            <person name="DasSarma P."/>
            <person name="DasSarma B.P."/>
            <person name="DasSarma S.L."/>
            <person name="Martinez F.L."/>
            <person name="Guzman D."/>
            <person name="Roberts R.J."/>
            <person name="DasSarma S."/>
        </authorList>
    </citation>
    <scope>NUCLEOTIDE SEQUENCE [LARGE SCALE GENOMIC DNA]</scope>
    <source>
        <strain evidence="7">BOL6-1</strain>
    </source>
</reference>
<name>A0A4P9TEG7_9EURY</name>
<dbReference type="KEGG" id="npl:FGF80_07950"/>
<evidence type="ECO:0000313" key="6">
    <source>
        <dbReference type="EMBL" id="QCW03173.1"/>
    </source>
</evidence>
<dbReference type="GO" id="GO:0016020">
    <property type="term" value="C:membrane"/>
    <property type="evidence" value="ECO:0007669"/>
    <property type="project" value="UniProtKB-SubCell"/>
</dbReference>
<dbReference type="EC" id="3.4.21.89" evidence="6"/>
<dbReference type="NCBIfam" id="TIGR02228">
    <property type="entry name" value="sigpep_I_arch"/>
    <property type="match status" value="1"/>
</dbReference>
<feature type="transmembrane region" description="Helical" evidence="5">
    <location>
        <begin position="160"/>
        <end position="177"/>
    </location>
</feature>
<feature type="transmembrane region" description="Helical" evidence="5">
    <location>
        <begin position="337"/>
        <end position="355"/>
    </location>
</feature>
<feature type="transmembrane region" description="Helical" evidence="5">
    <location>
        <begin position="207"/>
        <end position="227"/>
    </location>
</feature>
<organism evidence="6 7">
    <name type="scientific">Natrinema pallidum</name>
    <dbReference type="NCBI Taxonomy" id="69527"/>
    <lineage>
        <taxon>Archaea</taxon>
        <taxon>Methanobacteriati</taxon>
        <taxon>Methanobacteriota</taxon>
        <taxon>Stenosarchaea group</taxon>
        <taxon>Halobacteria</taxon>
        <taxon>Halobacteriales</taxon>
        <taxon>Natrialbaceae</taxon>
        <taxon>Natrinema</taxon>
    </lineage>
</organism>
<keyword evidence="6" id="KW-0378">Hydrolase</keyword>
<dbReference type="Proteomes" id="UP000307562">
    <property type="component" value="Chromosome"/>
</dbReference>
<dbReference type="GO" id="GO:0009003">
    <property type="term" value="F:signal peptidase activity"/>
    <property type="evidence" value="ECO:0007669"/>
    <property type="project" value="UniProtKB-EC"/>
</dbReference>
<accession>A0A4P9TEG7</accession>
<evidence type="ECO:0000256" key="5">
    <source>
        <dbReference type="SAM" id="Phobius"/>
    </source>
</evidence>
<dbReference type="InterPro" id="IPR019533">
    <property type="entry name" value="Peptidase_S26"/>
</dbReference>
<protein>
    <submittedName>
        <fullName evidence="6">Signal peptidase I</fullName>
        <ecNumber evidence="6">3.4.21.89</ecNumber>
    </submittedName>
</protein>
<evidence type="ECO:0000256" key="4">
    <source>
        <dbReference type="ARBA" id="ARBA00023136"/>
    </source>
</evidence>